<evidence type="ECO:0000313" key="1">
    <source>
        <dbReference type="EMBL" id="KAJ1721876.1"/>
    </source>
</evidence>
<protein>
    <submittedName>
        <fullName evidence="1">Uncharacterized protein</fullName>
    </submittedName>
</protein>
<dbReference type="OrthoDB" id="10013825at2759"/>
<accession>A0A9W7XVU4</accession>
<dbReference type="Gene3D" id="3.30.10.10">
    <property type="entry name" value="Trypsin Inhibitor V, subunit A"/>
    <property type="match status" value="1"/>
</dbReference>
<sequence length="94" mass="10651">MDAFIMNKESQEETAKQQQQLVETWTQRLAGKQFVEKAQGEQAVDEQKQFTAASLPANHRILKGPNAMMTMDYRPDRLNVHLDESGQFSHATSG</sequence>
<dbReference type="AlphaFoldDB" id="A0A9W7XVU4"/>
<evidence type="ECO:0000313" key="2">
    <source>
        <dbReference type="Proteomes" id="UP001149813"/>
    </source>
</evidence>
<keyword evidence="2" id="KW-1185">Reference proteome</keyword>
<dbReference type="Proteomes" id="UP001149813">
    <property type="component" value="Unassembled WGS sequence"/>
</dbReference>
<reference evidence="1" key="1">
    <citation type="submission" date="2022-07" db="EMBL/GenBank/DDBJ databases">
        <title>Phylogenomic reconstructions and comparative analyses of Kickxellomycotina fungi.</title>
        <authorList>
            <person name="Reynolds N.K."/>
            <person name="Stajich J.E."/>
            <person name="Barry K."/>
            <person name="Grigoriev I.V."/>
            <person name="Crous P."/>
            <person name="Smith M.E."/>
        </authorList>
    </citation>
    <scope>NUCLEOTIDE SEQUENCE</scope>
    <source>
        <strain evidence="1">NBRC 32514</strain>
    </source>
</reference>
<gene>
    <name evidence="1" type="ORF">LPJ53_003656</name>
</gene>
<name>A0A9W7XVU4_9FUNG</name>
<dbReference type="EMBL" id="JANBOJ010000144">
    <property type="protein sequence ID" value="KAJ1721876.1"/>
    <property type="molecule type" value="Genomic_DNA"/>
</dbReference>
<dbReference type="Pfam" id="PF11720">
    <property type="entry name" value="Inhibitor_I78"/>
    <property type="match status" value="1"/>
</dbReference>
<organism evidence="1 2">
    <name type="scientific">Coemansia erecta</name>
    <dbReference type="NCBI Taxonomy" id="147472"/>
    <lineage>
        <taxon>Eukaryota</taxon>
        <taxon>Fungi</taxon>
        <taxon>Fungi incertae sedis</taxon>
        <taxon>Zoopagomycota</taxon>
        <taxon>Kickxellomycotina</taxon>
        <taxon>Kickxellomycetes</taxon>
        <taxon>Kickxellales</taxon>
        <taxon>Kickxellaceae</taxon>
        <taxon>Coemansia</taxon>
    </lineage>
</organism>
<comment type="caution">
    <text evidence="1">The sequence shown here is derived from an EMBL/GenBank/DDBJ whole genome shotgun (WGS) entry which is preliminary data.</text>
</comment>
<dbReference type="PANTHER" id="PTHR39600:SF1">
    <property type="entry name" value="PEPTIDASE INHIBITOR I78 FAMILY PROTEIN"/>
    <property type="match status" value="1"/>
</dbReference>
<dbReference type="PANTHER" id="PTHR39600">
    <property type="entry name" value="PEPTIDASE INHIBITOR I78 FAMILY PROTEIN"/>
    <property type="match status" value="1"/>
</dbReference>
<proteinExistence type="predicted"/>
<dbReference type="InterPro" id="IPR021719">
    <property type="entry name" value="Prot_inh_I78"/>
</dbReference>